<dbReference type="PANTHER" id="PTHR47707:SF1">
    <property type="entry name" value="NUDIX HYDROLASE FAMILY PROTEIN"/>
    <property type="match status" value="1"/>
</dbReference>
<dbReference type="NCBIfam" id="TIGR00586">
    <property type="entry name" value="mutt"/>
    <property type="match status" value="1"/>
</dbReference>
<evidence type="ECO:0000256" key="17">
    <source>
        <dbReference type="PIRSR" id="PIRSR603561-1"/>
    </source>
</evidence>
<dbReference type="NCBIfam" id="NF008044">
    <property type="entry name" value="PRK10776.1"/>
    <property type="match status" value="1"/>
</dbReference>
<evidence type="ECO:0000256" key="6">
    <source>
        <dbReference type="ARBA" id="ARBA00022763"/>
    </source>
</evidence>
<gene>
    <name evidence="21" type="primary">mutT</name>
    <name evidence="21" type="ORF">NCTC9185_06093</name>
</gene>
<evidence type="ECO:0000256" key="10">
    <source>
        <dbReference type="ARBA" id="ARBA00035861"/>
    </source>
</evidence>
<dbReference type="InterPro" id="IPR020084">
    <property type="entry name" value="NUDIX_hydrolase_CS"/>
</dbReference>
<dbReference type="PROSITE" id="PS51462">
    <property type="entry name" value="NUDIX"/>
    <property type="match status" value="1"/>
</dbReference>
<evidence type="ECO:0000256" key="2">
    <source>
        <dbReference type="ARBA" id="ARBA00005582"/>
    </source>
</evidence>
<proteinExistence type="inferred from homology"/>
<dbReference type="FunFam" id="3.90.79.10:FF:000014">
    <property type="entry name" value="8-oxo-dGTP diphosphatase MutT"/>
    <property type="match status" value="1"/>
</dbReference>
<evidence type="ECO:0000256" key="18">
    <source>
        <dbReference type="PIRSR" id="PIRSR603561-2"/>
    </source>
</evidence>
<keyword evidence="9" id="KW-0234">DNA repair</keyword>
<dbReference type="PRINTS" id="PR00502">
    <property type="entry name" value="NUDIXFAMILY"/>
</dbReference>
<comment type="similarity">
    <text evidence="2 19">Belongs to the Nudix hydrolase family.</text>
</comment>
<evidence type="ECO:0000256" key="4">
    <source>
        <dbReference type="ARBA" id="ARBA00022705"/>
    </source>
</evidence>
<evidence type="ECO:0000256" key="19">
    <source>
        <dbReference type="RuleBase" id="RU003476"/>
    </source>
</evidence>
<evidence type="ECO:0000256" key="12">
    <source>
        <dbReference type="ARBA" id="ARBA00038905"/>
    </source>
</evidence>
<keyword evidence="8 18" id="KW-0460">Magnesium</keyword>
<dbReference type="InterPro" id="IPR020476">
    <property type="entry name" value="Nudix_hydrolase"/>
</dbReference>
<dbReference type="GO" id="GO:0044716">
    <property type="term" value="F:8-oxo-GDP phosphatase activity"/>
    <property type="evidence" value="ECO:0007669"/>
    <property type="project" value="TreeGrafter"/>
</dbReference>
<dbReference type="SUPFAM" id="SSF55811">
    <property type="entry name" value="Nudix"/>
    <property type="match status" value="1"/>
</dbReference>
<dbReference type="GO" id="GO:0035539">
    <property type="term" value="F:8-oxo-7,8-dihydrodeoxyguanosine triphosphate pyrophosphatase activity"/>
    <property type="evidence" value="ECO:0007669"/>
    <property type="project" value="UniProtKB-EC"/>
</dbReference>
<dbReference type="Gene3D" id="3.90.79.10">
    <property type="entry name" value="Nucleoside Triphosphate Pyrophosphohydrolase"/>
    <property type="match status" value="1"/>
</dbReference>
<dbReference type="InterPro" id="IPR047127">
    <property type="entry name" value="MutT-like"/>
</dbReference>
<evidence type="ECO:0000259" key="20">
    <source>
        <dbReference type="PROSITE" id="PS51462"/>
    </source>
</evidence>
<dbReference type="AlphaFoldDB" id="A0A4U9D920"/>
<comment type="catalytic activity">
    <reaction evidence="11">
        <text>8-oxo-GTP + H2O = 8-oxo-GMP + diphosphate + H(+)</text>
        <dbReference type="Rhea" id="RHEA:67616"/>
        <dbReference type="ChEBI" id="CHEBI:15377"/>
        <dbReference type="ChEBI" id="CHEBI:15378"/>
        <dbReference type="ChEBI" id="CHEBI:33019"/>
        <dbReference type="ChEBI" id="CHEBI:143553"/>
        <dbReference type="ChEBI" id="CHEBI:145694"/>
    </reaction>
</comment>
<dbReference type="EC" id="3.6.1.55" evidence="12"/>
<dbReference type="GO" id="GO:0008413">
    <property type="term" value="F:8-oxo-7,8-dihydroguanosine triphosphate pyrophosphatase activity"/>
    <property type="evidence" value="ECO:0007669"/>
    <property type="project" value="InterPro"/>
</dbReference>
<dbReference type="PROSITE" id="PS00893">
    <property type="entry name" value="NUDIX_BOX"/>
    <property type="match status" value="1"/>
</dbReference>
<evidence type="ECO:0000313" key="22">
    <source>
        <dbReference type="Proteomes" id="UP000339249"/>
    </source>
</evidence>
<dbReference type="GO" id="GO:0006281">
    <property type="term" value="P:DNA repair"/>
    <property type="evidence" value="ECO:0007669"/>
    <property type="project" value="UniProtKB-KW"/>
</dbReference>
<protein>
    <recommendedName>
        <fullName evidence="13">8-oxo-dGTP diphosphatase</fullName>
        <ecNumber evidence="12">3.6.1.55</ecNumber>
    </recommendedName>
    <alternativeName>
        <fullName evidence="16">7,8-dihydro-8-oxoguanine-triphosphatase</fullName>
    </alternativeName>
    <alternativeName>
        <fullName evidence="15">Mutator protein MutT</fullName>
    </alternativeName>
    <alternativeName>
        <fullName evidence="14">dGTP pyrophosphohydrolase</fullName>
    </alternativeName>
</protein>
<dbReference type="GO" id="GO:0044715">
    <property type="term" value="F:8-oxo-dGDP phosphatase activity"/>
    <property type="evidence" value="ECO:0007669"/>
    <property type="project" value="TreeGrafter"/>
</dbReference>
<keyword evidence="6" id="KW-0227">DNA damage</keyword>
<dbReference type="PANTHER" id="PTHR47707">
    <property type="entry name" value="8-OXO-DGTP DIPHOSPHATASE"/>
    <property type="match status" value="1"/>
</dbReference>
<feature type="binding site" evidence="18">
    <location>
        <position position="32"/>
    </location>
    <ligand>
        <name>Mg(2+)</name>
        <dbReference type="ChEBI" id="CHEBI:18420"/>
    </ligand>
</feature>
<dbReference type="CDD" id="cd03425">
    <property type="entry name" value="NUDIX_MutT_NudA_like"/>
    <property type="match status" value="1"/>
</dbReference>
<evidence type="ECO:0000256" key="15">
    <source>
        <dbReference type="ARBA" id="ARBA00041979"/>
    </source>
</evidence>
<dbReference type="GO" id="GO:0006260">
    <property type="term" value="P:DNA replication"/>
    <property type="evidence" value="ECO:0007669"/>
    <property type="project" value="UniProtKB-KW"/>
</dbReference>
<keyword evidence="4" id="KW-0235">DNA replication</keyword>
<dbReference type="InterPro" id="IPR003561">
    <property type="entry name" value="Mutator_MutT"/>
</dbReference>
<comment type="cofactor">
    <cofactor evidence="1 18">
        <name>Mg(2+)</name>
        <dbReference type="ChEBI" id="CHEBI:18420"/>
    </cofactor>
</comment>
<evidence type="ECO:0000256" key="14">
    <source>
        <dbReference type="ARBA" id="ARBA00041592"/>
    </source>
</evidence>
<keyword evidence="7 19" id="KW-0378">Hydrolase</keyword>
<evidence type="ECO:0000256" key="5">
    <source>
        <dbReference type="ARBA" id="ARBA00022723"/>
    </source>
</evidence>
<dbReference type="EMBL" id="CABDVU010000001">
    <property type="protein sequence ID" value="VTN14042.1"/>
    <property type="molecule type" value="Genomic_DNA"/>
</dbReference>
<accession>A0A4U9D920</accession>
<dbReference type="Pfam" id="PF00293">
    <property type="entry name" value="NUDIX"/>
    <property type="match status" value="1"/>
</dbReference>
<feature type="domain" description="Nudix hydrolase" evidence="20">
    <location>
        <begin position="1"/>
        <end position="105"/>
    </location>
</feature>
<evidence type="ECO:0000313" key="21">
    <source>
        <dbReference type="EMBL" id="VTN14042.1"/>
    </source>
</evidence>
<feature type="binding site" evidence="17">
    <location>
        <position position="94"/>
    </location>
    <ligand>
        <name>8-oxo-dGTP</name>
        <dbReference type="ChEBI" id="CHEBI:77896"/>
    </ligand>
</feature>
<comment type="catalytic activity">
    <reaction evidence="10">
        <text>8-oxo-dGTP + H2O = 8-oxo-dGMP + diphosphate + H(+)</text>
        <dbReference type="Rhea" id="RHEA:31575"/>
        <dbReference type="ChEBI" id="CHEBI:15377"/>
        <dbReference type="ChEBI" id="CHEBI:15378"/>
        <dbReference type="ChEBI" id="CHEBI:33019"/>
        <dbReference type="ChEBI" id="CHEBI:63224"/>
        <dbReference type="ChEBI" id="CHEBI:77896"/>
        <dbReference type="EC" id="3.6.1.55"/>
    </reaction>
</comment>
<evidence type="ECO:0000256" key="13">
    <source>
        <dbReference type="ARBA" id="ARBA00040794"/>
    </source>
</evidence>
<sequence>MRIWQISSSFPGGKIEAGESAEQALVRELQEEVGITVRASSLFDKLEYQFPDRHITLWFWLVDDWEGEPWGKEGQPGRWIAQRALLAEEFPPANEPIISKISARRPLRKWPRTGRKVISGIFCRRGATGCCFAPVIGIGQVACAGNAFFFRSPLT</sequence>
<evidence type="ECO:0000256" key="3">
    <source>
        <dbReference type="ARBA" id="ARBA00022457"/>
    </source>
</evidence>
<dbReference type="InterPro" id="IPR000086">
    <property type="entry name" value="NUDIX_hydrolase_dom"/>
</dbReference>
<reference evidence="21 22" key="1">
    <citation type="submission" date="2019-04" db="EMBL/GenBank/DDBJ databases">
        <authorList>
            <consortium name="Pathogen Informatics"/>
        </authorList>
    </citation>
    <scope>NUCLEOTIDE SEQUENCE [LARGE SCALE GENOMIC DNA]</scope>
    <source>
        <strain evidence="21 22">NCTC9185</strain>
    </source>
</reference>
<evidence type="ECO:0000256" key="11">
    <source>
        <dbReference type="ARBA" id="ARBA00036904"/>
    </source>
</evidence>
<evidence type="ECO:0000256" key="1">
    <source>
        <dbReference type="ARBA" id="ARBA00001946"/>
    </source>
</evidence>
<dbReference type="InterPro" id="IPR015797">
    <property type="entry name" value="NUDIX_hydrolase-like_dom_sf"/>
</dbReference>
<evidence type="ECO:0000256" key="9">
    <source>
        <dbReference type="ARBA" id="ARBA00023204"/>
    </source>
</evidence>
<keyword evidence="5 18" id="KW-0479">Metal-binding</keyword>
<evidence type="ECO:0000256" key="7">
    <source>
        <dbReference type="ARBA" id="ARBA00022801"/>
    </source>
</evidence>
<name>A0A4U9D920_RAOTE</name>
<evidence type="ECO:0000256" key="8">
    <source>
        <dbReference type="ARBA" id="ARBA00022842"/>
    </source>
</evidence>
<organism evidence="21 22">
    <name type="scientific">Raoultella terrigena</name>
    <name type="common">Klebsiella terrigena</name>
    <dbReference type="NCBI Taxonomy" id="577"/>
    <lineage>
        <taxon>Bacteria</taxon>
        <taxon>Pseudomonadati</taxon>
        <taxon>Pseudomonadota</taxon>
        <taxon>Gammaproteobacteria</taxon>
        <taxon>Enterobacterales</taxon>
        <taxon>Enterobacteriaceae</taxon>
        <taxon>Klebsiella/Raoultella group</taxon>
        <taxon>Raoultella</taxon>
    </lineage>
</organism>
<dbReference type="GO" id="GO:0046872">
    <property type="term" value="F:metal ion binding"/>
    <property type="evidence" value="ECO:0007669"/>
    <property type="project" value="UniProtKB-KW"/>
</dbReference>
<evidence type="ECO:0000256" key="16">
    <source>
        <dbReference type="ARBA" id="ARBA00042798"/>
    </source>
</evidence>
<keyword evidence="3" id="KW-0515">Mutator protein</keyword>
<dbReference type="Proteomes" id="UP000339249">
    <property type="component" value="Unassembled WGS sequence"/>
</dbReference>
<feature type="binding site" evidence="18">
    <location>
        <position position="12"/>
    </location>
    <ligand>
        <name>Mg(2+)</name>
        <dbReference type="ChEBI" id="CHEBI:18420"/>
    </ligand>
</feature>